<dbReference type="GO" id="GO:0019779">
    <property type="term" value="F:Atg8 activating enzyme activity"/>
    <property type="evidence" value="ECO:0007669"/>
    <property type="project" value="TreeGrafter"/>
</dbReference>
<dbReference type="OrthoDB" id="338614at2759"/>
<comment type="caution">
    <text evidence="12">The sequence shown here is derived from an EMBL/GenBank/DDBJ whole genome shotgun (WGS) entry which is preliminary data.</text>
</comment>
<dbReference type="CDD" id="cd01486">
    <property type="entry name" value="Apg7"/>
    <property type="match status" value="1"/>
</dbReference>
<dbReference type="GO" id="GO:0032446">
    <property type="term" value="P:protein modification by small protein conjugation"/>
    <property type="evidence" value="ECO:0007669"/>
    <property type="project" value="TreeGrafter"/>
</dbReference>
<evidence type="ECO:0000256" key="6">
    <source>
        <dbReference type="ARBA" id="ARBA00022927"/>
    </source>
</evidence>
<dbReference type="Gene3D" id="3.40.50.720">
    <property type="entry name" value="NAD(P)-binding Rossmann-like Domain"/>
    <property type="match status" value="1"/>
</dbReference>
<keyword evidence="5 9" id="KW-0833">Ubl conjugation pathway</keyword>
<dbReference type="Gene3D" id="3.40.140.70">
    <property type="entry name" value="Ubiquitin-like modifier-activating enzyme ATG7 N-terminal domain"/>
    <property type="match status" value="1"/>
</dbReference>
<feature type="domain" description="Ubiquitin-like modifier-activating enzyme Atg7 N-terminal" evidence="11">
    <location>
        <begin position="5"/>
        <end position="293"/>
    </location>
</feature>
<evidence type="ECO:0000256" key="4">
    <source>
        <dbReference type="ARBA" id="ARBA00022490"/>
    </source>
</evidence>
<feature type="active site" description="Glycyl thioester intermediate" evidence="8">
    <location>
        <position position="518"/>
    </location>
</feature>
<protein>
    <recommendedName>
        <fullName evidence="2 9">Ubiquitin-like modifier-activating enzyme ATG7</fullName>
    </recommendedName>
    <alternativeName>
        <fullName evidence="9">Autophagy-related protein 7</fullName>
    </alternativeName>
</protein>
<proteinExistence type="inferred from homology"/>
<evidence type="ECO:0000256" key="7">
    <source>
        <dbReference type="ARBA" id="ARBA00023006"/>
    </source>
</evidence>
<dbReference type="PANTHER" id="PTHR10953:SF3">
    <property type="entry name" value="UBIQUITIN-LIKE MODIFIER-ACTIVATING ENZYME ATG7"/>
    <property type="match status" value="1"/>
</dbReference>
<dbReference type="GO" id="GO:0015031">
    <property type="term" value="P:protein transport"/>
    <property type="evidence" value="ECO:0007669"/>
    <property type="project" value="UniProtKB-UniRule"/>
</dbReference>
<dbReference type="EMBL" id="BDGI01000141">
    <property type="protein sequence ID" value="GAV29824.1"/>
    <property type="molecule type" value="Genomic_DNA"/>
</dbReference>
<dbReference type="GO" id="GO:0019778">
    <property type="term" value="F:Atg12 activating enzyme activity"/>
    <property type="evidence" value="ECO:0007669"/>
    <property type="project" value="TreeGrafter"/>
</dbReference>
<keyword evidence="3 9" id="KW-0813">Transport</keyword>
<dbReference type="GO" id="GO:0000422">
    <property type="term" value="P:autophagy of mitochondrion"/>
    <property type="evidence" value="ECO:0007669"/>
    <property type="project" value="TreeGrafter"/>
</dbReference>
<dbReference type="Proteomes" id="UP000186136">
    <property type="component" value="Unassembled WGS sequence"/>
</dbReference>
<dbReference type="GO" id="GO:0000407">
    <property type="term" value="C:phagophore assembly site"/>
    <property type="evidence" value="ECO:0007669"/>
    <property type="project" value="UniProtKB-SubCell"/>
</dbReference>
<evidence type="ECO:0000256" key="2">
    <source>
        <dbReference type="ARBA" id="ARBA00017647"/>
    </source>
</evidence>
<dbReference type="InterPro" id="IPR042522">
    <property type="entry name" value="Atg7_N_1"/>
</dbReference>
<dbReference type="Pfam" id="PF00899">
    <property type="entry name" value="ThiF"/>
    <property type="match status" value="1"/>
</dbReference>
<keyword evidence="4 9" id="KW-0963">Cytoplasm</keyword>
<feature type="domain" description="THIF-type NAD/FAD binding fold" evidence="10">
    <location>
        <begin position="310"/>
        <end position="551"/>
    </location>
</feature>
<evidence type="ECO:0000256" key="5">
    <source>
        <dbReference type="ARBA" id="ARBA00022786"/>
    </source>
</evidence>
<keyword evidence="6 9" id="KW-0653">Protein transport</keyword>
<dbReference type="AlphaFoldDB" id="A0A1Q2YJV3"/>
<dbReference type="SUPFAM" id="SSF69572">
    <property type="entry name" value="Activating enzymes of the ubiquitin-like proteins"/>
    <property type="match status" value="1"/>
</dbReference>
<evidence type="ECO:0000256" key="3">
    <source>
        <dbReference type="ARBA" id="ARBA00022448"/>
    </source>
</evidence>
<organism evidence="12 13">
    <name type="scientific">Pichia membranifaciens</name>
    <dbReference type="NCBI Taxonomy" id="4926"/>
    <lineage>
        <taxon>Eukaryota</taxon>
        <taxon>Fungi</taxon>
        <taxon>Dikarya</taxon>
        <taxon>Ascomycota</taxon>
        <taxon>Saccharomycotina</taxon>
        <taxon>Pichiomycetes</taxon>
        <taxon>Pichiales</taxon>
        <taxon>Pichiaceae</taxon>
        <taxon>Pichia</taxon>
    </lineage>
</organism>
<reference evidence="12 13" key="1">
    <citation type="submission" date="2016-08" db="EMBL/GenBank/DDBJ databases">
        <title>Whole genome shotgun sequence of Pichia membranifaciens KS47-1.</title>
        <authorList>
            <person name="Konishi M."/>
            <person name="Ishida M."/>
            <person name="Arakawa T."/>
            <person name="Kato Y."/>
            <person name="Horiuchi J."/>
        </authorList>
    </citation>
    <scope>NUCLEOTIDE SEQUENCE [LARGE SCALE GENOMIC DNA]</scope>
    <source>
        <strain evidence="12 13">KS47-1</strain>
    </source>
</reference>
<dbReference type="InterPro" id="IPR035985">
    <property type="entry name" value="Ubiquitin-activating_enz"/>
</dbReference>
<dbReference type="GO" id="GO:0000045">
    <property type="term" value="P:autophagosome assembly"/>
    <property type="evidence" value="ECO:0007669"/>
    <property type="project" value="TreeGrafter"/>
</dbReference>
<gene>
    <name evidence="12" type="ORF">PMKS-003329</name>
</gene>
<dbReference type="GO" id="GO:0006995">
    <property type="term" value="P:cellular response to nitrogen starvation"/>
    <property type="evidence" value="ECO:0007669"/>
    <property type="project" value="TreeGrafter"/>
</dbReference>
<evidence type="ECO:0000256" key="8">
    <source>
        <dbReference type="PIRSR" id="PIRSR606285-1"/>
    </source>
</evidence>
<dbReference type="PANTHER" id="PTHR10953">
    <property type="entry name" value="UBIQUITIN-ACTIVATING ENZYME E1"/>
    <property type="match status" value="1"/>
</dbReference>
<keyword evidence="7 9" id="KW-0072">Autophagy</keyword>
<dbReference type="Pfam" id="PF16420">
    <property type="entry name" value="ATG7_N"/>
    <property type="match status" value="1"/>
</dbReference>
<dbReference type="InterPro" id="IPR000594">
    <property type="entry name" value="ThiF_NAD_FAD-bd"/>
</dbReference>
<dbReference type="InterPro" id="IPR042523">
    <property type="entry name" value="Atg7_N_2"/>
</dbReference>
<comment type="similarity">
    <text evidence="1 9">Belongs to the ATG7 family.</text>
</comment>
<dbReference type="InterPro" id="IPR006285">
    <property type="entry name" value="Atg7"/>
</dbReference>
<dbReference type="NCBIfam" id="TIGR01381">
    <property type="entry name" value="E1_like_apg7"/>
    <property type="match status" value="1"/>
</dbReference>
<dbReference type="InterPro" id="IPR032197">
    <property type="entry name" value="Atg7_N"/>
</dbReference>
<keyword evidence="13" id="KW-1185">Reference proteome</keyword>
<evidence type="ECO:0000313" key="12">
    <source>
        <dbReference type="EMBL" id="GAV29824.1"/>
    </source>
</evidence>
<dbReference type="InterPro" id="IPR045886">
    <property type="entry name" value="ThiF/MoeB/HesA"/>
</dbReference>
<comment type="subcellular location">
    <subcellularLocation>
        <location evidence="9">Cytoplasm</location>
    </subcellularLocation>
    <subcellularLocation>
        <location evidence="9">Preautophagosomal structure</location>
    </subcellularLocation>
</comment>
<evidence type="ECO:0000256" key="1">
    <source>
        <dbReference type="ARBA" id="ARBA00010931"/>
    </source>
</evidence>
<dbReference type="FunFam" id="3.40.50.720:FF:000243">
    <property type="entry name" value="Ubiquitin-like modifier-activating enzyme ATG7"/>
    <property type="match status" value="1"/>
</dbReference>
<accession>A0A1Q2YJV3</accession>
<evidence type="ECO:0000259" key="11">
    <source>
        <dbReference type="Pfam" id="PF16420"/>
    </source>
</evidence>
<sequence>MTDPLMYAPAVSYADSSFFVELSALKLDVLKLDTSYRDIVAYYNYSALGTEQPPSLNVSDLSLQGESYLVKQLPPQSFFLSRGKLFNVNSIEEFKNVNKKDLLTESALWIWNKIKDKSFIENTSVLSSFILLSYADLKKYKFYYWFAFPQLQSEWVQIKASPGVKFTVEDRLFEQQFYIISSESDDSLLPLTDLFDQDRSFLKILFIDTCSYENTTAYILRNFLTALAYYNFHKVEIQVVKYSQPTLSFTTCLENANYSSTALTDPSYLPPVSGWEKTLRGKLGPKLANLGSLIDPIQLADQAIDLNLKLMKWRLVPQLNLQLVKDSKILILGSGTLGSYTARCLLAWGIRKITFVDNGKVSFSNPVRQPLFNYEDCLDGGSPKAETAAENLKKIFPLVDATGHTLEVPMIGHPVKDEVKERADFERLEKLVDEHDAIFLLLDSREARWLPTVLGNSKNKIVINAALGFESYLVMRHGCVKPDKSLSEQQSGRLGCYFCNDIVAPTDSTSDRTLDQMCTVTRPGVALMASSLAAELLVSILQTPEKQYSKHVAVDRSNILGSLPHQLRGFLHNFELLKVSSNNFKCCTACSIPVIEAFNDDGWEFVKRSLNESTYLEDLTGLKKFHQEAEKAALMMEGLEDLEDLDLEDEEIV</sequence>
<name>A0A1Q2YJV3_9ASCO</name>
<dbReference type="GO" id="GO:0034727">
    <property type="term" value="P:piecemeal microautophagy of the nucleus"/>
    <property type="evidence" value="ECO:0007669"/>
    <property type="project" value="TreeGrafter"/>
</dbReference>
<dbReference type="Gene3D" id="3.40.140.100">
    <property type="entry name" value="Ubiquitin-like modifier-activating enzyme ATG7 C-terminal domain"/>
    <property type="match status" value="1"/>
</dbReference>
<evidence type="ECO:0000259" key="10">
    <source>
        <dbReference type="Pfam" id="PF00899"/>
    </source>
</evidence>
<evidence type="ECO:0000313" key="13">
    <source>
        <dbReference type="Proteomes" id="UP000186136"/>
    </source>
</evidence>
<comment type="subunit">
    <text evidence="9">Homodimer.</text>
</comment>
<evidence type="ECO:0000256" key="9">
    <source>
        <dbReference type="RuleBase" id="RU366022"/>
    </source>
</evidence>
<comment type="function">
    <text evidence="9">E1-like activating enzyme involved in the 2 ubiquitin-like systems required for cytoplasm to vacuole transport (Cvt) and autophagy. Activates ATG12 for its conjugation with ATG5 and ATG8 for its conjugation with phosphatidylethanolamine. Both systems are needed for the ATG8 association to Cvt vesicles and autophagosomes membranes. Autophagy is essential for maintenance of amino acid levels and protein synthesis under nitrogen starvation. Required for selective autophagic degradation of the nucleus (nucleophagy) as well as for mitophagy which contributes to regulate mitochondrial quantity and quality by eliminating the mitochondria to a basal level to fulfill cellular energy requirements and preventing excess ROS production.</text>
</comment>